<evidence type="ECO:0000256" key="6">
    <source>
        <dbReference type="ARBA" id="ARBA00038076"/>
    </source>
</evidence>
<dbReference type="InterPro" id="IPR003838">
    <property type="entry name" value="ABC3_permease_C"/>
</dbReference>
<proteinExistence type="inferred from homology"/>
<feature type="transmembrane region" description="Helical" evidence="7">
    <location>
        <begin position="284"/>
        <end position="309"/>
    </location>
</feature>
<comment type="caution">
    <text evidence="10">The sequence shown here is derived from an EMBL/GenBank/DDBJ whole genome shotgun (WGS) entry which is preliminary data.</text>
</comment>
<evidence type="ECO:0000259" key="8">
    <source>
        <dbReference type="Pfam" id="PF02687"/>
    </source>
</evidence>
<feature type="transmembrane region" description="Helical" evidence="7">
    <location>
        <begin position="329"/>
        <end position="355"/>
    </location>
</feature>
<keyword evidence="4 7" id="KW-1133">Transmembrane helix</keyword>
<feature type="domain" description="MacB-like periplasmic core" evidence="9">
    <location>
        <begin position="21"/>
        <end position="247"/>
    </location>
</feature>
<reference evidence="10 11" key="1">
    <citation type="journal article" date="2014" name="Int. J. Syst. Evol. Microbiol.">
        <title>Complete genome sequence of Corynebacterium casei LMG S-19264T (=DSM 44701T), isolated from a smear-ripened cheese.</title>
        <authorList>
            <consortium name="US DOE Joint Genome Institute (JGI-PGF)"/>
            <person name="Walter F."/>
            <person name="Albersmeier A."/>
            <person name="Kalinowski J."/>
            <person name="Ruckert C."/>
        </authorList>
    </citation>
    <scope>NUCLEOTIDE SEQUENCE [LARGE SCALE GENOMIC DNA]</scope>
    <source>
        <strain evidence="10 11">KCTC 23968</strain>
    </source>
</reference>
<keyword evidence="11" id="KW-1185">Reference proteome</keyword>
<dbReference type="GO" id="GO:0005886">
    <property type="term" value="C:plasma membrane"/>
    <property type="evidence" value="ECO:0007669"/>
    <property type="project" value="UniProtKB-SubCell"/>
</dbReference>
<dbReference type="InterPro" id="IPR025857">
    <property type="entry name" value="MacB_PCD"/>
</dbReference>
<evidence type="ECO:0000313" key="10">
    <source>
        <dbReference type="EMBL" id="GGX70126.1"/>
    </source>
</evidence>
<comment type="similarity">
    <text evidence="6">Belongs to the ABC-4 integral membrane protein family.</text>
</comment>
<evidence type="ECO:0000256" key="5">
    <source>
        <dbReference type="ARBA" id="ARBA00023136"/>
    </source>
</evidence>
<evidence type="ECO:0000256" key="4">
    <source>
        <dbReference type="ARBA" id="ARBA00022989"/>
    </source>
</evidence>
<dbReference type="GO" id="GO:0022857">
    <property type="term" value="F:transmembrane transporter activity"/>
    <property type="evidence" value="ECO:0007669"/>
    <property type="project" value="TreeGrafter"/>
</dbReference>
<accession>A0A918KN94</accession>
<dbReference type="EMBL" id="BMYV01000002">
    <property type="protein sequence ID" value="GGX70126.1"/>
    <property type="molecule type" value="Genomic_DNA"/>
</dbReference>
<dbReference type="InterPro" id="IPR050250">
    <property type="entry name" value="Macrolide_Exporter_MacB"/>
</dbReference>
<dbReference type="Proteomes" id="UP000600865">
    <property type="component" value="Unassembled WGS sequence"/>
</dbReference>
<feature type="domain" description="ABC3 transporter permease C-terminal" evidence="8">
    <location>
        <begin position="289"/>
        <end position="401"/>
    </location>
</feature>
<keyword evidence="3 7" id="KW-0812">Transmembrane</keyword>
<evidence type="ECO:0000256" key="2">
    <source>
        <dbReference type="ARBA" id="ARBA00022475"/>
    </source>
</evidence>
<sequence>MNALSTLGLAASSIIERPLRSLLTSLGIVIGVAAVYAMLALGEGAKKQVEESLNSIGTRTMQVWPDWNRGRSSQTRPSMPFTEEDIREMRAINGVFAATGTLTGRGYTIATDISDVNGNFLGVDPDQLKASGGEMKLGENISFADIETRRPVVVISEGIQQRLFDGQNPIGQTVKVNNVAFTIKGVASKPDSNISFGNDDLFAWAPITVARERVIGGNRFVQNHVSNIMVVGDIGQNLNSIEEEVNTILRRSRDLKVGAPPDYRIFSSRGWQEQAAEETKALSFLLAAMGAISLLVGGVGVMNIMLVSVTERTREIGLRMALGAKKSNIMNQFLTEALLLCILSGIVGLTLGFFMSKLAMDTMDVELVFSPSVALISFGSALMIGVVFGFLPARRAASLNPIEALRHE</sequence>
<protein>
    <submittedName>
        <fullName evidence="10">Multidrug ABC transporter substrate-binding protein</fullName>
    </submittedName>
</protein>
<keyword evidence="5 7" id="KW-0472">Membrane</keyword>
<evidence type="ECO:0000256" key="7">
    <source>
        <dbReference type="SAM" id="Phobius"/>
    </source>
</evidence>
<feature type="transmembrane region" description="Helical" evidence="7">
    <location>
        <begin position="367"/>
        <end position="391"/>
    </location>
</feature>
<keyword evidence="2" id="KW-1003">Cell membrane</keyword>
<dbReference type="Pfam" id="PF12704">
    <property type="entry name" value="MacB_PCD"/>
    <property type="match status" value="1"/>
</dbReference>
<organism evidence="10 11">
    <name type="scientific">Litorimonas cladophorae</name>
    <dbReference type="NCBI Taxonomy" id="1220491"/>
    <lineage>
        <taxon>Bacteria</taxon>
        <taxon>Pseudomonadati</taxon>
        <taxon>Pseudomonadota</taxon>
        <taxon>Alphaproteobacteria</taxon>
        <taxon>Maricaulales</taxon>
        <taxon>Robiginitomaculaceae</taxon>
    </lineage>
</organism>
<dbReference type="AlphaFoldDB" id="A0A918KN94"/>
<gene>
    <name evidence="10" type="ORF">GCM10011309_20230</name>
</gene>
<evidence type="ECO:0000313" key="11">
    <source>
        <dbReference type="Proteomes" id="UP000600865"/>
    </source>
</evidence>
<comment type="subcellular location">
    <subcellularLocation>
        <location evidence="1">Cell membrane</location>
        <topology evidence="1">Multi-pass membrane protein</topology>
    </subcellularLocation>
</comment>
<name>A0A918KN94_9PROT</name>
<dbReference type="RefSeq" id="WP_189585192.1">
    <property type="nucleotide sequence ID" value="NZ_BMYV01000002.1"/>
</dbReference>
<dbReference type="Pfam" id="PF02687">
    <property type="entry name" value="FtsX"/>
    <property type="match status" value="1"/>
</dbReference>
<evidence type="ECO:0000259" key="9">
    <source>
        <dbReference type="Pfam" id="PF12704"/>
    </source>
</evidence>
<dbReference type="PANTHER" id="PTHR30572">
    <property type="entry name" value="MEMBRANE COMPONENT OF TRANSPORTER-RELATED"/>
    <property type="match status" value="1"/>
</dbReference>
<evidence type="ECO:0000256" key="3">
    <source>
        <dbReference type="ARBA" id="ARBA00022692"/>
    </source>
</evidence>
<dbReference type="PANTHER" id="PTHR30572:SF4">
    <property type="entry name" value="ABC TRANSPORTER PERMEASE YTRF"/>
    <property type="match status" value="1"/>
</dbReference>
<feature type="transmembrane region" description="Helical" evidence="7">
    <location>
        <begin position="21"/>
        <end position="42"/>
    </location>
</feature>
<evidence type="ECO:0000256" key="1">
    <source>
        <dbReference type="ARBA" id="ARBA00004651"/>
    </source>
</evidence>